<dbReference type="GO" id="GO:0006281">
    <property type="term" value="P:DNA repair"/>
    <property type="evidence" value="ECO:0007669"/>
    <property type="project" value="InterPro"/>
</dbReference>
<dbReference type="EC" id="5.6.2.3" evidence="3"/>
<dbReference type="Pfam" id="PF23139">
    <property type="entry name" value="OB_YrrC"/>
    <property type="match status" value="1"/>
</dbReference>
<dbReference type="SUPFAM" id="SSF52540">
    <property type="entry name" value="P-loop containing nucleoside triphosphate hydrolases"/>
    <property type="match status" value="2"/>
</dbReference>
<comment type="function">
    <text evidence="3">DNA-dependent ATPase and ATP-dependent 5'-3' DNA helicase. Has no activity on blunt DNA or DNA with 3'-overhangs, requires at least 10 bases of 5'-ssDNA for helicase activity.</text>
</comment>
<dbReference type="Gene3D" id="2.30.30.940">
    <property type="match status" value="1"/>
</dbReference>
<dbReference type="InterPro" id="IPR050534">
    <property type="entry name" value="Coronavir_polyprotein_1ab"/>
</dbReference>
<sequence>MRDAPTPSADGPLDSLYGFVERVTFHQPETGFCVIQVKVSGQKELVPVVGYAPAVSSGEYLSAQGRWVVDRNHGRQFRAATMRLAAPNTVTGIEKYLGSGMVKGIGPVYAHRLVAAFGKDVFDIIETSPTRLQEVDGIGPRRADRIIRSWRDQKIIREIMVFLHGHGVSTAQSVRIFKTYGEQAILRVQENPYRLARDIRGIGFKTADKIASHLGIESTAPIRVQAGVSFALLEATADGHCGLPVEDLVRQTTQLLEVPGGLVQEAIAHEQEEGTIVSLTIEGRPFVFLASLAYQEQAIAHRLRALALDCPPWPTIDVDKAIPWAEQRLHLTLAESQREAVRQVLQSKVMVLTGGPGVGKTTLVKTILTILQAKQVKPILCAPTGRAAKRLTETSGIEAKTIHRLLEFRPPGGFQRDEHHPLEADLVVVDECSMIDVPLMYNLLKAVPSRAALLLVGDVDQIPSVGPGQVFRDILEANRIPVVRLTEVFRQAAQSRIVVNAHRINQGQMPDLDTPIEGTQDFYFVPAQTPLEAADKIVRLVAERIPGHFSFDPIRDIQVLCPMNRGDTGARHLNQLLQQALNPPGSGAIERFGWKFGLGDKVMQMANDYDKEVFNGDIGWVTAVHPEDQELMIRFDGREVAYDFGELDAIVPAYATTIHKAQGSEFPAVVIPLTTQHYLMLKRNLLYTAVTRGKHLVMLVGQPKAVAMAVRTKPSDRRWSKLKEWMVGAE</sequence>
<keyword evidence="3 6" id="KW-0347">Helicase</keyword>
<dbReference type="InterPro" id="IPR027417">
    <property type="entry name" value="P-loop_NTPase"/>
</dbReference>
<feature type="domain" description="Helix-hairpin-helix DNA-binding motif class 1" evidence="4">
    <location>
        <begin position="130"/>
        <end position="149"/>
    </location>
</feature>
<keyword evidence="2 3" id="KW-0067">ATP-binding</keyword>
<dbReference type="Gene3D" id="1.10.150.20">
    <property type="entry name" value="5' to 3' exonuclease, C-terminal subdomain"/>
    <property type="match status" value="1"/>
</dbReference>
<dbReference type="Pfam" id="PF18335">
    <property type="entry name" value="SH3_13"/>
    <property type="match status" value="1"/>
</dbReference>
<evidence type="ECO:0000313" key="6">
    <source>
        <dbReference type="EMBL" id="PSR34883.1"/>
    </source>
</evidence>
<dbReference type="Pfam" id="PF13245">
    <property type="entry name" value="AAA_19"/>
    <property type="match status" value="1"/>
</dbReference>
<dbReference type="PANTHER" id="PTHR43788:SF6">
    <property type="entry name" value="DNA HELICASE B"/>
    <property type="match status" value="1"/>
</dbReference>
<dbReference type="SUPFAM" id="SSF47781">
    <property type="entry name" value="RuvA domain 2-like"/>
    <property type="match status" value="1"/>
</dbReference>
<evidence type="ECO:0000313" key="7">
    <source>
        <dbReference type="Proteomes" id="UP000242972"/>
    </source>
</evidence>
<organism evidence="6 7">
    <name type="scientific">Sulfobacillus benefaciens</name>
    <dbReference type="NCBI Taxonomy" id="453960"/>
    <lineage>
        <taxon>Bacteria</taxon>
        <taxon>Bacillati</taxon>
        <taxon>Bacillota</taxon>
        <taxon>Clostridia</taxon>
        <taxon>Eubacteriales</taxon>
        <taxon>Clostridiales Family XVII. Incertae Sedis</taxon>
        <taxon>Sulfobacillus</taxon>
    </lineage>
</organism>
<evidence type="ECO:0000256" key="3">
    <source>
        <dbReference type="HAMAP-Rule" id="MF_01488"/>
    </source>
</evidence>
<dbReference type="GO" id="GO:0006310">
    <property type="term" value="P:DNA recombination"/>
    <property type="evidence" value="ECO:0007669"/>
    <property type="project" value="InterPro"/>
</dbReference>
<dbReference type="NCBIfam" id="TIGR01448">
    <property type="entry name" value="recD_rel"/>
    <property type="match status" value="1"/>
</dbReference>
<keyword evidence="3" id="KW-0413">Isomerase</keyword>
<comment type="caution">
    <text evidence="6">The sequence shown here is derived from an EMBL/GenBank/DDBJ whole genome shotgun (WGS) entry which is preliminary data.</text>
</comment>
<dbReference type="Pfam" id="PF14520">
    <property type="entry name" value="HHH_5"/>
    <property type="match status" value="1"/>
</dbReference>
<comment type="similarity">
    <text evidence="3">Belongs to the RecD family. RecD2 subfamily.</text>
</comment>
<proteinExistence type="inferred from homology"/>
<keyword evidence="1 3" id="KW-0547">Nucleotide-binding</keyword>
<dbReference type="GO" id="GO:0009338">
    <property type="term" value="C:exodeoxyribonuclease V complex"/>
    <property type="evidence" value="ECO:0007669"/>
    <property type="project" value="TreeGrafter"/>
</dbReference>
<evidence type="ECO:0000256" key="1">
    <source>
        <dbReference type="ARBA" id="ARBA00022741"/>
    </source>
</evidence>
<dbReference type="CDD" id="cd18809">
    <property type="entry name" value="SF1_C_RecD"/>
    <property type="match status" value="1"/>
</dbReference>
<dbReference type="InterPro" id="IPR010994">
    <property type="entry name" value="RuvA_2-like"/>
</dbReference>
<dbReference type="CDD" id="cd17933">
    <property type="entry name" value="DEXSc_RecD-like"/>
    <property type="match status" value="1"/>
</dbReference>
<dbReference type="GO" id="GO:0005524">
    <property type="term" value="F:ATP binding"/>
    <property type="evidence" value="ECO:0007669"/>
    <property type="project" value="UniProtKB-UniRule"/>
</dbReference>
<protein>
    <recommendedName>
        <fullName evidence="3">ATP-dependent RecD2 DNA helicase</fullName>
        <ecNumber evidence="3">5.6.2.3</ecNumber>
    </recommendedName>
    <alternativeName>
        <fullName evidence="3">DNA 5'-3' helicase subunit RecD2</fullName>
    </alternativeName>
</protein>
<dbReference type="Proteomes" id="UP000242972">
    <property type="component" value="Unassembled WGS sequence"/>
</dbReference>
<dbReference type="Pfam" id="PF13538">
    <property type="entry name" value="UvrD_C_2"/>
    <property type="match status" value="1"/>
</dbReference>
<accession>A0A2T2XK66</accession>
<dbReference type="InterPro" id="IPR006345">
    <property type="entry name" value="RecD2"/>
</dbReference>
<evidence type="ECO:0000259" key="5">
    <source>
        <dbReference type="SMART" id="SM00382"/>
    </source>
</evidence>
<dbReference type="Gene3D" id="3.40.50.300">
    <property type="entry name" value="P-loop containing nucleotide triphosphate hydrolases"/>
    <property type="match status" value="2"/>
</dbReference>
<dbReference type="GO" id="GO:0003677">
    <property type="term" value="F:DNA binding"/>
    <property type="evidence" value="ECO:0007669"/>
    <property type="project" value="UniProtKB-UniRule"/>
</dbReference>
<dbReference type="GO" id="GO:0017116">
    <property type="term" value="F:single-stranded DNA helicase activity"/>
    <property type="evidence" value="ECO:0007669"/>
    <property type="project" value="TreeGrafter"/>
</dbReference>
<dbReference type="InterPro" id="IPR003593">
    <property type="entry name" value="AAA+_ATPase"/>
</dbReference>
<keyword evidence="3" id="KW-0238">DNA-binding</keyword>
<dbReference type="InterPro" id="IPR055446">
    <property type="entry name" value="RecD2_N_OB"/>
</dbReference>
<dbReference type="SMART" id="SM00278">
    <property type="entry name" value="HhH1"/>
    <property type="match status" value="3"/>
</dbReference>
<dbReference type="HAMAP" id="MF_01488">
    <property type="entry name" value="RecD2"/>
    <property type="match status" value="1"/>
</dbReference>
<feature type="domain" description="Helix-hairpin-helix DNA-binding motif class 1" evidence="4">
    <location>
        <begin position="194"/>
        <end position="213"/>
    </location>
</feature>
<dbReference type="InterPro" id="IPR003583">
    <property type="entry name" value="Hlx-hairpin-Hlx_DNA-bd_motif"/>
</dbReference>
<gene>
    <name evidence="3" type="primary">recD2</name>
    <name evidence="6" type="ORF">C7B46_02925</name>
</gene>
<name>A0A2T2XK66_9FIRM</name>
<evidence type="ECO:0000256" key="2">
    <source>
        <dbReference type="ARBA" id="ARBA00022840"/>
    </source>
</evidence>
<reference evidence="6 7" key="1">
    <citation type="journal article" date="2014" name="BMC Genomics">
        <title>Comparison of environmental and isolate Sulfobacillus genomes reveals diverse carbon, sulfur, nitrogen, and hydrogen metabolisms.</title>
        <authorList>
            <person name="Justice N.B."/>
            <person name="Norman A."/>
            <person name="Brown C.T."/>
            <person name="Singh A."/>
            <person name="Thomas B.C."/>
            <person name="Banfield J.F."/>
        </authorList>
    </citation>
    <scope>NUCLEOTIDE SEQUENCE [LARGE SCALE GENOMIC DNA]</scope>
    <source>
        <strain evidence="6">AMDSBA4</strain>
    </source>
</reference>
<dbReference type="GO" id="GO:0016887">
    <property type="term" value="F:ATP hydrolysis activity"/>
    <property type="evidence" value="ECO:0007669"/>
    <property type="project" value="RHEA"/>
</dbReference>
<dbReference type="Gene3D" id="1.10.10.2220">
    <property type="match status" value="1"/>
</dbReference>
<dbReference type="InterPro" id="IPR027785">
    <property type="entry name" value="UvrD-like_helicase_C"/>
</dbReference>
<evidence type="ECO:0000259" key="4">
    <source>
        <dbReference type="SMART" id="SM00278"/>
    </source>
</evidence>
<keyword evidence="3" id="KW-0378">Hydrolase</keyword>
<dbReference type="AlphaFoldDB" id="A0A2T2XK66"/>
<dbReference type="InterPro" id="IPR041451">
    <property type="entry name" value="RecD2_SH13"/>
</dbReference>
<dbReference type="GO" id="GO:0043139">
    <property type="term" value="F:5'-3' DNA helicase activity"/>
    <property type="evidence" value="ECO:0007669"/>
    <property type="project" value="UniProtKB-UniRule"/>
</dbReference>
<dbReference type="EMBL" id="PXYW01000005">
    <property type="protein sequence ID" value="PSR34883.1"/>
    <property type="molecule type" value="Genomic_DNA"/>
</dbReference>
<comment type="catalytic activity">
    <reaction evidence="3">
        <text>ATP + H2O = ADP + phosphate + H(+)</text>
        <dbReference type="Rhea" id="RHEA:13065"/>
        <dbReference type="ChEBI" id="CHEBI:15377"/>
        <dbReference type="ChEBI" id="CHEBI:15378"/>
        <dbReference type="ChEBI" id="CHEBI:30616"/>
        <dbReference type="ChEBI" id="CHEBI:43474"/>
        <dbReference type="ChEBI" id="CHEBI:456216"/>
        <dbReference type="EC" id="5.6.2.3"/>
    </reaction>
</comment>
<dbReference type="Pfam" id="PF14490">
    <property type="entry name" value="HHH_RecD2"/>
    <property type="match status" value="1"/>
</dbReference>
<dbReference type="InterPro" id="IPR029493">
    <property type="entry name" value="RecD2-like_HHH"/>
</dbReference>
<dbReference type="PANTHER" id="PTHR43788">
    <property type="entry name" value="DNA2/NAM7 HELICASE FAMILY MEMBER"/>
    <property type="match status" value="1"/>
</dbReference>
<feature type="domain" description="AAA+ ATPase" evidence="5">
    <location>
        <begin position="346"/>
        <end position="481"/>
    </location>
</feature>
<feature type="binding site" evidence="3">
    <location>
        <begin position="357"/>
        <end position="361"/>
    </location>
    <ligand>
        <name>ATP</name>
        <dbReference type="ChEBI" id="CHEBI:30616"/>
    </ligand>
</feature>
<feature type="domain" description="Helix-hairpin-helix DNA-binding motif class 1" evidence="4">
    <location>
        <begin position="389"/>
        <end position="408"/>
    </location>
</feature>
<dbReference type="SMART" id="SM00382">
    <property type="entry name" value="AAA"/>
    <property type="match status" value="1"/>
</dbReference>